<dbReference type="AlphaFoldDB" id="A0A395GJV4"/>
<dbReference type="EMBL" id="KZ824485">
    <property type="protein sequence ID" value="RAK95771.1"/>
    <property type="molecule type" value="Genomic_DNA"/>
</dbReference>
<dbReference type="VEuPathDB" id="FungiDB:BO80DRAFT_449887"/>
<proteinExistence type="predicted"/>
<accession>A0A395GJV4</accession>
<keyword evidence="3" id="KW-1185">Reference proteome</keyword>
<name>A0A395GJV4_9EURO</name>
<protein>
    <submittedName>
        <fullName evidence="2">Uncharacterized protein</fullName>
    </submittedName>
</protein>
<sequence length="70" mass="7690">MAVGSVFRARLDAPTGPPKPRKRVNTKYLAQHTWFSRVPATAHGSYPLPTSNPLHDSHLRIAESSLLSPT</sequence>
<evidence type="ECO:0000313" key="2">
    <source>
        <dbReference type="EMBL" id="RAK95771.1"/>
    </source>
</evidence>
<organism evidence="2 3">
    <name type="scientific">Aspergillus ibericus CBS 121593</name>
    <dbReference type="NCBI Taxonomy" id="1448316"/>
    <lineage>
        <taxon>Eukaryota</taxon>
        <taxon>Fungi</taxon>
        <taxon>Dikarya</taxon>
        <taxon>Ascomycota</taxon>
        <taxon>Pezizomycotina</taxon>
        <taxon>Eurotiomycetes</taxon>
        <taxon>Eurotiomycetidae</taxon>
        <taxon>Eurotiales</taxon>
        <taxon>Aspergillaceae</taxon>
        <taxon>Aspergillus</taxon>
        <taxon>Aspergillus subgen. Circumdati</taxon>
    </lineage>
</organism>
<dbReference type="Proteomes" id="UP000249402">
    <property type="component" value="Unassembled WGS sequence"/>
</dbReference>
<reference evidence="2 3" key="1">
    <citation type="submission" date="2018-02" db="EMBL/GenBank/DDBJ databases">
        <title>The genomes of Aspergillus section Nigri reveals drivers in fungal speciation.</title>
        <authorList>
            <consortium name="DOE Joint Genome Institute"/>
            <person name="Vesth T.C."/>
            <person name="Nybo J."/>
            <person name="Theobald S."/>
            <person name="Brandl J."/>
            <person name="Frisvad J.C."/>
            <person name="Nielsen K.F."/>
            <person name="Lyhne E.K."/>
            <person name="Kogle M.E."/>
            <person name="Kuo A."/>
            <person name="Riley R."/>
            <person name="Clum A."/>
            <person name="Nolan M."/>
            <person name="Lipzen A."/>
            <person name="Salamov A."/>
            <person name="Henrissat B."/>
            <person name="Wiebenga A."/>
            <person name="De vries R.P."/>
            <person name="Grigoriev I.V."/>
            <person name="Mortensen U.H."/>
            <person name="Andersen M.R."/>
            <person name="Baker S.E."/>
        </authorList>
    </citation>
    <scope>NUCLEOTIDE SEQUENCE [LARGE SCALE GENOMIC DNA]</scope>
    <source>
        <strain evidence="2 3">CBS 121593</strain>
    </source>
</reference>
<dbReference type="RefSeq" id="XP_025570099.1">
    <property type="nucleotide sequence ID" value="XM_025721774.1"/>
</dbReference>
<evidence type="ECO:0000313" key="3">
    <source>
        <dbReference type="Proteomes" id="UP000249402"/>
    </source>
</evidence>
<gene>
    <name evidence="2" type="ORF">BO80DRAFT_449887</name>
</gene>
<evidence type="ECO:0000256" key="1">
    <source>
        <dbReference type="SAM" id="MobiDB-lite"/>
    </source>
</evidence>
<feature type="region of interest" description="Disordered" evidence="1">
    <location>
        <begin position="1"/>
        <end position="23"/>
    </location>
</feature>
<dbReference type="GeneID" id="37226639"/>